<accession>A0A8T4IYC0</accession>
<evidence type="ECO:0000259" key="5">
    <source>
        <dbReference type="PROSITE" id="PS50977"/>
    </source>
</evidence>
<dbReference type="AlphaFoldDB" id="A0A8T4IYC0"/>
<name>A0A8T4IYC0_9ACTN</name>
<keyword evidence="7" id="KW-1185">Reference proteome</keyword>
<keyword evidence="2 4" id="KW-0238">DNA-binding</keyword>
<organism evidence="6 7">
    <name type="scientific">Streptomyces daliensis</name>
    <dbReference type="NCBI Taxonomy" id="299421"/>
    <lineage>
        <taxon>Bacteria</taxon>
        <taxon>Bacillati</taxon>
        <taxon>Actinomycetota</taxon>
        <taxon>Actinomycetes</taxon>
        <taxon>Kitasatosporales</taxon>
        <taxon>Streptomycetaceae</taxon>
        <taxon>Streptomyces</taxon>
    </lineage>
</organism>
<feature type="DNA-binding region" description="H-T-H motif" evidence="4">
    <location>
        <begin position="40"/>
        <end position="59"/>
    </location>
</feature>
<dbReference type="PROSITE" id="PS50977">
    <property type="entry name" value="HTH_TETR_2"/>
    <property type="match status" value="1"/>
</dbReference>
<evidence type="ECO:0000313" key="6">
    <source>
        <dbReference type="EMBL" id="MBR7677431.1"/>
    </source>
</evidence>
<evidence type="ECO:0000256" key="1">
    <source>
        <dbReference type="ARBA" id="ARBA00023015"/>
    </source>
</evidence>
<dbReference type="SUPFAM" id="SSF46689">
    <property type="entry name" value="Homeodomain-like"/>
    <property type="match status" value="1"/>
</dbReference>
<dbReference type="InterPro" id="IPR001647">
    <property type="entry name" value="HTH_TetR"/>
</dbReference>
<sequence length="203" mass="22211">MEDQQGRPAGLRERTRRAVQAEIVAAAMRLFLERGFEATSMDQIAIEVGMSRRSLFRYFGTKEDIVLGDHAAHGQVLRAALEERPAHESPWQALRAALVKLLRSLPYDSEDFLKITGMLHASPALRARRGEKQQQWTELLVPDIAARLGDADDPRSRLRAHALVACAVACSDVALEAWVGSGGAVGVEDAFDEAVAAVRGRSV</sequence>
<dbReference type="PANTHER" id="PTHR30055">
    <property type="entry name" value="HTH-TYPE TRANSCRIPTIONAL REGULATOR RUTR"/>
    <property type="match status" value="1"/>
</dbReference>
<protein>
    <submittedName>
        <fullName evidence="6">TetR family transcriptional regulator</fullName>
    </submittedName>
</protein>
<dbReference type="Proteomes" id="UP000675554">
    <property type="component" value="Unassembled WGS sequence"/>
</dbReference>
<evidence type="ECO:0000256" key="3">
    <source>
        <dbReference type="ARBA" id="ARBA00023163"/>
    </source>
</evidence>
<dbReference type="InterPro" id="IPR009057">
    <property type="entry name" value="Homeodomain-like_sf"/>
</dbReference>
<reference evidence="6" key="1">
    <citation type="submission" date="2021-04" db="EMBL/GenBank/DDBJ databases">
        <title>Sequencing of actinobacteria type strains.</title>
        <authorList>
            <person name="Nguyen G.-S."/>
            <person name="Wentzel A."/>
        </authorList>
    </citation>
    <scope>NUCLEOTIDE SEQUENCE</scope>
    <source>
        <strain evidence="6">DSM 42095</strain>
    </source>
</reference>
<dbReference type="GO" id="GO:0000976">
    <property type="term" value="F:transcription cis-regulatory region binding"/>
    <property type="evidence" value="ECO:0007669"/>
    <property type="project" value="TreeGrafter"/>
</dbReference>
<dbReference type="PRINTS" id="PR00455">
    <property type="entry name" value="HTHTETR"/>
</dbReference>
<keyword evidence="3" id="KW-0804">Transcription</keyword>
<dbReference type="EMBL" id="JAGSMN010000929">
    <property type="protein sequence ID" value="MBR7677431.1"/>
    <property type="molecule type" value="Genomic_DNA"/>
</dbReference>
<feature type="domain" description="HTH tetR-type" evidence="5">
    <location>
        <begin position="17"/>
        <end position="77"/>
    </location>
</feature>
<dbReference type="InterPro" id="IPR050109">
    <property type="entry name" value="HTH-type_TetR-like_transc_reg"/>
</dbReference>
<dbReference type="Gene3D" id="1.10.10.60">
    <property type="entry name" value="Homeodomain-like"/>
    <property type="match status" value="1"/>
</dbReference>
<comment type="caution">
    <text evidence="6">The sequence shown here is derived from an EMBL/GenBank/DDBJ whole genome shotgun (WGS) entry which is preliminary data.</text>
</comment>
<dbReference type="Pfam" id="PF00440">
    <property type="entry name" value="TetR_N"/>
    <property type="match status" value="1"/>
</dbReference>
<gene>
    <name evidence="6" type="ORF">KDA82_31465</name>
</gene>
<dbReference type="Gene3D" id="1.10.357.10">
    <property type="entry name" value="Tetracycline Repressor, domain 2"/>
    <property type="match status" value="1"/>
</dbReference>
<dbReference type="Pfam" id="PF17754">
    <property type="entry name" value="TetR_C_14"/>
    <property type="match status" value="1"/>
</dbReference>
<proteinExistence type="predicted"/>
<dbReference type="PANTHER" id="PTHR30055:SF238">
    <property type="entry name" value="MYCOFACTOCIN BIOSYNTHESIS TRANSCRIPTIONAL REGULATOR MFTR-RELATED"/>
    <property type="match status" value="1"/>
</dbReference>
<evidence type="ECO:0000256" key="2">
    <source>
        <dbReference type="ARBA" id="ARBA00023125"/>
    </source>
</evidence>
<dbReference type="GO" id="GO:0003700">
    <property type="term" value="F:DNA-binding transcription factor activity"/>
    <property type="evidence" value="ECO:0007669"/>
    <property type="project" value="TreeGrafter"/>
</dbReference>
<dbReference type="InterPro" id="IPR041347">
    <property type="entry name" value="MftR_C"/>
</dbReference>
<evidence type="ECO:0000313" key="7">
    <source>
        <dbReference type="Proteomes" id="UP000675554"/>
    </source>
</evidence>
<keyword evidence="1" id="KW-0805">Transcription regulation</keyword>
<evidence type="ECO:0000256" key="4">
    <source>
        <dbReference type="PROSITE-ProRule" id="PRU00335"/>
    </source>
</evidence>